<name>A0A9N9K693_9GLOM</name>
<feature type="domain" description="DNA helicase Pif1-like DEAD-box helicase" evidence="2">
    <location>
        <begin position="3"/>
        <end position="72"/>
    </location>
</feature>
<dbReference type="Proteomes" id="UP000789405">
    <property type="component" value="Unassembled WGS sequence"/>
</dbReference>
<keyword evidence="1" id="KW-0347">Helicase</keyword>
<keyword evidence="1" id="KW-0233">DNA recombination</keyword>
<dbReference type="InterPro" id="IPR010285">
    <property type="entry name" value="DNA_helicase_pif1-like_DEAD"/>
</dbReference>
<comment type="similarity">
    <text evidence="1">Belongs to the helicase family.</text>
</comment>
<dbReference type="GO" id="GO:0006310">
    <property type="term" value="P:DNA recombination"/>
    <property type="evidence" value="ECO:0007669"/>
    <property type="project" value="UniProtKB-KW"/>
</dbReference>
<evidence type="ECO:0000313" key="4">
    <source>
        <dbReference type="Proteomes" id="UP000789405"/>
    </source>
</evidence>
<keyword evidence="1" id="KW-0234">DNA repair</keyword>
<comment type="cofactor">
    <cofactor evidence="1">
        <name>Mg(2+)</name>
        <dbReference type="ChEBI" id="CHEBI:18420"/>
    </cofactor>
</comment>
<evidence type="ECO:0000259" key="2">
    <source>
        <dbReference type="Pfam" id="PF05970"/>
    </source>
</evidence>
<keyword evidence="1" id="KW-0547">Nucleotide-binding</keyword>
<feature type="non-terminal residue" evidence="3">
    <location>
        <position position="1"/>
    </location>
</feature>
<evidence type="ECO:0000313" key="3">
    <source>
        <dbReference type="EMBL" id="CAG8809226.1"/>
    </source>
</evidence>
<dbReference type="EMBL" id="CAJVPY010044831">
    <property type="protein sequence ID" value="CAG8809226.1"/>
    <property type="molecule type" value="Genomic_DNA"/>
</dbReference>
<accession>A0A9N9K693</accession>
<proteinExistence type="inferred from homology"/>
<protein>
    <recommendedName>
        <fullName evidence="1">ATP-dependent DNA helicase</fullName>
        <ecNumber evidence="1">5.6.2.3</ecNumber>
    </recommendedName>
</protein>
<comment type="catalytic activity">
    <reaction evidence="1">
        <text>ATP + H2O = ADP + phosphate + H(+)</text>
        <dbReference type="Rhea" id="RHEA:13065"/>
        <dbReference type="ChEBI" id="CHEBI:15377"/>
        <dbReference type="ChEBI" id="CHEBI:15378"/>
        <dbReference type="ChEBI" id="CHEBI:30616"/>
        <dbReference type="ChEBI" id="CHEBI:43474"/>
        <dbReference type="ChEBI" id="CHEBI:456216"/>
        <dbReference type="EC" id="5.6.2.3"/>
    </reaction>
</comment>
<organism evidence="3 4">
    <name type="scientific">Dentiscutata erythropus</name>
    <dbReference type="NCBI Taxonomy" id="1348616"/>
    <lineage>
        <taxon>Eukaryota</taxon>
        <taxon>Fungi</taxon>
        <taxon>Fungi incertae sedis</taxon>
        <taxon>Mucoromycota</taxon>
        <taxon>Glomeromycotina</taxon>
        <taxon>Glomeromycetes</taxon>
        <taxon>Diversisporales</taxon>
        <taxon>Gigasporaceae</taxon>
        <taxon>Dentiscutata</taxon>
    </lineage>
</organism>
<evidence type="ECO:0000256" key="1">
    <source>
        <dbReference type="RuleBase" id="RU363044"/>
    </source>
</evidence>
<sequence length="100" mass="11533">KEAYLISIAKLIIWNKAPMTNKFVFKALNQIFHNIMKINKLFGEKVIVFGSNFCKQTNNINENQKQKEFAKFLLQIGDRTYPIVADTENRITIPSDIVVA</sequence>
<reference evidence="3" key="1">
    <citation type="submission" date="2021-06" db="EMBL/GenBank/DDBJ databases">
        <authorList>
            <person name="Kallberg Y."/>
            <person name="Tangrot J."/>
            <person name="Rosling A."/>
        </authorList>
    </citation>
    <scope>NUCLEOTIDE SEQUENCE</scope>
    <source>
        <strain evidence="3">MA453B</strain>
    </source>
</reference>
<dbReference type="GO" id="GO:0006281">
    <property type="term" value="P:DNA repair"/>
    <property type="evidence" value="ECO:0007669"/>
    <property type="project" value="UniProtKB-KW"/>
</dbReference>
<dbReference type="GO" id="GO:0005524">
    <property type="term" value="F:ATP binding"/>
    <property type="evidence" value="ECO:0007669"/>
    <property type="project" value="UniProtKB-KW"/>
</dbReference>
<keyword evidence="1" id="KW-0067">ATP-binding</keyword>
<gene>
    <name evidence="3" type="ORF">DERYTH_LOCUS25053</name>
</gene>
<dbReference type="PANTHER" id="PTHR10492">
    <property type="match status" value="1"/>
</dbReference>
<keyword evidence="4" id="KW-1185">Reference proteome</keyword>
<keyword evidence="1" id="KW-0227">DNA damage</keyword>
<dbReference type="PANTHER" id="PTHR10492:SF78">
    <property type="entry name" value="ATP-DEPENDENT DNA HELICASE"/>
    <property type="match status" value="1"/>
</dbReference>
<dbReference type="GO" id="GO:0000723">
    <property type="term" value="P:telomere maintenance"/>
    <property type="evidence" value="ECO:0007669"/>
    <property type="project" value="InterPro"/>
</dbReference>
<dbReference type="AlphaFoldDB" id="A0A9N9K693"/>
<dbReference type="Pfam" id="PF05970">
    <property type="entry name" value="PIF1"/>
    <property type="match status" value="1"/>
</dbReference>
<keyword evidence="1" id="KW-0378">Hydrolase</keyword>
<feature type="non-terminal residue" evidence="3">
    <location>
        <position position="100"/>
    </location>
</feature>
<dbReference type="GO" id="GO:0043139">
    <property type="term" value="F:5'-3' DNA helicase activity"/>
    <property type="evidence" value="ECO:0007669"/>
    <property type="project" value="UniProtKB-EC"/>
</dbReference>
<dbReference type="OrthoDB" id="2445360at2759"/>
<dbReference type="GO" id="GO:0016787">
    <property type="term" value="F:hydrolase activity"/>
    <property type="evidence" value="ECO:0007669"/>
    <property type="project" value="UniProtKB-KW"/>
</dbReference>
<dbReference type="EC" id="5.6.2.3" evidence="1"/>
<comment type="caution">
    <text evidence="3">The sequence shown here is derived from an EMBL/GenBank/DDBJ whole genome shotgun (WGS) entry which is preliminary data.</text>
</comment>